<dbReference type="EC" id="2.1.1.-" evidence="6"/>
<dbReference type="Pfam" id="PF06859">
    <property type="entry name" value="Bin3"/>
    <property type="match status" value="1"/>
</dbReference>
<evidence type="ECO:0000313" key="9">
    <source>
        <dbReference type="EMBL" id="CDR35617.1"/>
    </source>
</evidence>
<dbReference type="GO" id="GO:0017069">
    <property type="term" value="F:snRNA binding"/>
    <property type="evidence" value="ECO:0007669"/>
    <property type="project" value="TreeGrafter"/>
</dbReference>
<organism evidence="9">
    <name type="scientific">Rhodotorula toruloides</name>
    <name type="common">Yeast</name>
    <name type="synonym">Rhodosporidium toruloides</name>
    <dbReference type="NCBI Taxonomy" id="5286"/>
    <lineage>
        <taxon>Eukaryota</taxon>
        <taxon>Fungi</taxon>
        <taxon>Dikarya</taxon>
        <taxon>Basidiomycota</taxon>
        <taxon>Pucciniomycotina</taxon>
        <taxon>Microbotryomycetes</taxon>
        <taxon>Sporidiobolales</taxon>
        <taxon>Sporidiobolaceae</taxon>
        <taxon>Rhodotorula</taxon>
    </lineage>
</organism>
<gene>
    <name evidence="9" type="ORF">RHTO0S_01e03356g</name>
</gene>
<keyword evidence="2 6" id="KW-0489">Methyltransferase</keyword>
<name>A0A061AJX5_RHOTO</name>
<dbReference type="PROSITE" id="PS51515">
    <property type="entry name" value="BIN3_SAM"/>
    <property type="match status" value="1"/>
</dbReference>
<proteinExistence type="inferred from homology"/>
<evidence type="ECO:0000256" key="3">
    <source>
        <dbReference type="ARBA" id="ARBA00022679"/>
    </source>
</evidence>
<feature type="compositionally biased region" description="Polar residues" evidence="7">
    <location>
        <begin position="38"/>
        <end position="53"/>
    </location>
</feature>
<feature type="domain" description="Bin3-type SAM" evidence="8">
    <location>
        <begin position="85"/>
        <end position="383"/>
    </location>
</feature>
<evidence type="ECO:0000259" key="8">
    <source>
        <dbReference type="PROSITE" id="PS51515"/>
    </source>
</evidence>
<sequence>MAFESVPVTKRQRYGILDSRKPDLNPSAPQPPDLCFLPTSTSSGSHTRRQTASSEHKAKRKARAAPSGNYQGYYERRKTARDEPDERLALIPQDWVKGKKVLDVGCNTGAVSVELAQRFGPAKVVGVDIDPGLIRQAKTFADTAWSRQAPLERLIAEAQEIQRQHSSRSSQPASLSSLLSDGTDSPFVSADPHYFPVSLPRMFGNLPQPRQLVTIMNGETGDAQAGQRRGKRKDFSTETRAFPENLQFVAADWVNETMEPDRDGYNVILAFSVTKWIHLSGLNPALLTFFRRCFDCLRPGGKLILEPQPFSTYARNVKMTPELQENYDRLKEGAEKGWRAEEGDFERVLLELVGFEKRELLGKTGKIGSTFRRPVEVYTKRGSSSTAI</sequence>
<dbReference type="GO" id="GO:0040031">
    <property type="term" value="P:snRNA modification"/>
    <property type="evidence" value="ECO:0007669"/>
    <property type="project" value="TreeGrafter"/>
</dbReference>
<dbReference type="InterPro" id="IPR024160">
    <property type="entry name" value="BIN3_SAM-bd_dom"/>
</dbReference>
<dbReference type="InterPro" id="IPR010675">
    <property type="entry name" value="Bin3_C"/>
</dbReference>
<protein>
    <recommendedName>
        <fullName evidence="6">RNA methyltransferase</fullName>
        <ecNumber evidence="6">2.1.1.-</ecNumber>
    </recommendedName>
</protein>
<dbReference type="Pfam" id="PF13649">
    <property type="entry name" value="Methyltransf_25"/>
    <property type="match status" value="1"/>
</dbReference>
<evidence type="ECO:0000256" key="4">
    <source>
        <dbReference type="ARBA" id="ARBA00022691"/>
    </source>
</evidence>
<dbReference type="AlphaFoldDB" id="A0A061AJX5"/>
<dbReference type="EMBL" id="LK052936">
    <property type="protein sequence ID" value="CDR35617.1"/>
    <property type="molecule type" value="Genomic_DNA"/>
</dbReference>
<dbReference type="OrthoDB" id="540004at2759"/>
<dbReference type="GO" id="GO:0008171">
    <property type="term" value="F:O-methyltransferase activity"/>
    <property type="evidence" value="ECO:0007669"/>
    <property type="project" value="UniProtKB-UniRule"/>
</dbReference>
<reference evidence="9" key="1">
    <citation type="journal article" date="2014" name="Genome Announc.">
        <title>Draft genome sequence of Rhodosporidium toruloides CECT1137, an oleaginous yeast of biotechnological interest.</title>
        <authorList>
            <person name="Morin N."/>
            <person name="Calcas X."/>
            <person name="Devillers H."/>
            <person name="Durrens P."/>
            <person name="Sherman D.J."/>
            <person name="Nicaud J.-M."/>
            <person name="Neuveglise C."/>
        </authorList>
    </citation>
    <scope>NUCLEOTIDE SEQUENCE</scope>
    <source>
        <strain evidence="9">CECT1137</strain>
    </source>
</reference>
<dbReference type="CDD" id="cd02440">
    <property type="entry name" value="AdoMet_MTases"/>
    <property type="match status" value="1"/>
</dbReference>
<dbReference type="GO" id="GO:0032259">
    <property type="term" value="P:methylation"/>
    <property type="evidence" value="ECO:0007669"/>
    <property type="project" value="UniProtKB-KW"/>
</dbReference>
<evidence type="ECO:0000256" key="2">
    <source>
        <dbReference type="ARBA" id="ARBA00022603"/>
    </source>
</evidence>
<dbReference type="InterPro" id="IPR041698">
    <property type="entry name" value="Methyltransf_25"/>
</dbReference>
<dbReference type="InterPro" id="IPR029063">
    <property type="entry name" value="SAM-dependent_MTases_sf"/>
</dbReference>
<evidence type="ECO:0000256" key="5">
    <source>
        <dbReference type="PROSITE-ProRule" id="PRU00848"/>
    </source>
</evidence>
<evidence type="ECO:0000256" key="1">
    <source>
        <dbReference type="ARBA" id="ARBA00008361"/>
    </source>
</evidence>
<comment type="similarity">
    <text evidence="1 6">Belongs to the methyltransferase superfamily.</text>
</comment>
<keyword evidence="4 5" id="KW-0949">S-adenosyl-L-methionine</keyword>
<dbReference type="Gene3D" id="3.40.50.150">
    <property type="entry name" value="Vaccinia Virus protein VP39"/>
    <property type="match status" value="1"/>
</dbReference>
<dbReference type="PANTHER" id="PTHR12315">
    <property type="entry name" value="BICOID-INTERACTING PROTEIN RELATED"/>
    <property type="match status" value="1"/>
</dbReference>
<dbReference type="SUPFAM" id="SSF53335">
    <property type="entry name" value="S-adenosyl-L-methionine-dependent methyltransferases"/>
    <property type="match status" value="1"/>
</dbReference>
<dbReference type="InterPro" id="IPR039772">
    <property type="entry name" value="Bin3-like"/>
</dbReference>
<dbReference type="PANTHER" id="PTHR12315:SF0">
    <property type="entry name" value="7SK SNRNA METHYLPHOSPHATE CAPPING ENZYME"/>
    <property type="match status" value="1"/>
</dbReference>
<accession>A0A061AJX5</accession>
<evidence type="ECO:0000256" key="7">
    <source>
        <dbReference type="SAM" id="MobiDB-lite"/>
    </source>
</evidence>
<keyword evidence="3 6" id="KW-0808">Transferase</keyword>
<dbReference type="GO" id="GO:0008173">
    <property type="term" value="F:RNA methyltransferase activity"/>
    <property type="evidence" value="ECO:0007669"/>
    <property type="project" value="UniProtKB-UniRule"/>
</dbReference>
<feature type="region of interest" description="Disordered" evidence="7">
    <location>
        <begin position="1"/>
        <end position="82"/>
    </location>
</feature>
<evidence type="ECO:0000256" key="6">
    <source>
        <dbReference type="RuleBase" id="RU367087"/>
    </source>
</evidence>